<dbReference type="RefSeq" id="WP_099072078.1">
    <property type="nucleotide sequence ID" value="NZ_LAHD01000155.1"/>
</dbReference>
<dbReference type="PROSITE" id="PS00678">
    <property type="entry name" value="WD_REPEATS_1"/>
    <property type="match status" value="10"/>
</dbReference>
<dbReference type="PROSITE" id="PS50294">
    <property type="entry name" value="WD_REPEATS_REGION"/>
    <property type="match status" value="13"/>
</dbReference>
<dbReference type="GO" id="GO:0043531">
    <property type="term" value="F:ADP binding"/>
    <property type="evidence" value="ECO:0007669"/>
    <property type="project" value="InterPro"/>
</dbReference>
<dbReference type="Pfam" id="PF00805">
    <property type="entry name" value="Pentapeptide"/>
    <property type="match status" value="1"/>
</dbReference>
<proteinExistence type="predicted"/>
<protein>
    <recommendedName>
        <fullName evidence="4">NB-ARC domain-containing protein</fullName>
    </recommendedName>
</protein>
<feature type="domain" description="NB-ARC" evidence="4">
    <location>
        <begin position="108"/>
        <end position="211"/>
    </location>
</feature>
<feature type="repeat" description="WD" evidence="3">
    <location>
        <begin position="801"/>
        <end position="842"/>
    </location>
</feature>
<keyword evidence="2" id="KW-0677">Repeat</keyword>
<organism evidence="5 6">
    <name type="scientific">Nostoc linckia z8</name>
    <dbReference type="NCBI Taxonomy" id="1628746"/>
    <lineage>
        <taxon>Bacteria</taxon>
        <taxon>Bacillati</taxon>
        <taxon>Cyanobacteriota</taxon>
        <taxon>Cyanophyceae</taxon>
        <taxon>Nostocales</taxon>
        <taxon>Nostocaceae</taxon>
        <taxon>Nostoc</taxon>
    </lineage>
</organism>
<sequence>MPRRKRGVILTSIGLQKFEEARHKFEFQDNFGKRFTLEELSHRTNLDPLTIRKVLNRRKGVDKRTLEALFLGFGSSLYEGYYSTSDSNCRQDWGEAVSVLAFYGRTEELNILDEWLLKDCCRLVTILGMGGVGKTSLSIKLAELMQDKFDCIVWRSLYDAPPIDTFLSGIIEFLSEEQETETELPESVSEKISLLLNLFKEMRCLVVFDNVDALFRGGSRTGQYSLGYEQYGELLERVGEADHRSCLLLTTREKPKEVASLEGEALLVRTLRLSGLKEGDGEEILKSKRLKGAETQFNALVRRYGGNALALKIVGTTIQDLFDGYISEFLKEETTVFGDLRDLLEQQFERLSDGGKHIMYWLAINREPVSLSKLREDLVSPFPQLNLVETLESLGRRSLIERHAVCFTLQPVVMEYVTSRLVEEVSEEIAQHQFSLFRSHALIKATAKDYVRETQIRLILYPTIDRLIQLFQGKKNLEYQLTQILLHQQEKSPLEPGYLAGNILNLLNQLGTNLTGYDFSGLTIWQADLRDVNLQNTNFAYANIARCTFSQTFGAIYAVAFSPDGELLAVGDSNGEIHLYQVRDVQPVLICTRHKSWVTSLAFSPDGKILASGSTDYTIKLWDVSTGQCLRTLEGHTNEVWSVAFSQDNCTLASGSDDDTVKLWNTSTGECLKTLQGHLSWALSVVFKAESQLLSGSDDRTVKLWDINTGECIQSFEKHHNGGIRSISLSPNHQILASGSEDRSIRLWNTQTGECLKTLLGHSNRVFSVAFSPQGDILASGGHDHQVKLWSLDTGECFKTLQGHFSWVFAVAFSPQGKLLASGGHDQTVKLWSVDTGECLNTLQGYTNQILSVSFSPVSASLPSTIGQIVASSSRDRTVRLWDTATGECLKVLKGHSNWVYSAIFHPQGNMLISSSGDKTVKIWDVRSGQTLRTLQGHRAAVLSIALSPDSQTIASGSEDSTIKLWNIRSGQILKTLQGHEAAIWSVAFISQGEILASGSWDQTVRLWDIHTGECLRTLQGHTSWIWSIAIAPDGNTLASASPDRTIRLWNPRTGECLKVLPADTNWLQSIAFSPDGRILASTSHDLTIKLWDVCTGQCLKVLHGHTGLVWSLAFSPDNQTLVSGGDDETIRLWDIVTGKCLKTMRASKPYEQMNIFGVKGLTEATTATLTSLGAVI</sequence>
<dbReference type="InterPro" id="IPR027417">
    <property type="entry name" value="P-loop_NTPase"/>
</dbReference>
<dbReference type="EMBL" id="LAHD01000155">
    <property type="protein sequence ID" value="PHJ94843.1"/>
    <property type="molecule type" value="Genomic_DNA"/>
</dbReference>
<evidence type="ECO:0000313" key="6">
    <source>
        <dbReference type="Proteomes" id="UP000222310"/>
    </source>
</evidence>
<feature type="repeat" description="WD" evidence="3">
    <location>
        <begin position="675"/>
        <end position="715"/>
    </location>
</feature>
<dbReference type="Pfam" id="PF00931">
    <property type="entry name" value="NB-ARC"/>
    <property type="match status" value="1"/>
</dbReference>
<dbReference type="Gene3D" id="2.130.10.10">
    <property type="entry name" value="YVTN repeat-like/Quinoprotein amine dehydrogenase"/>
    <property type="match status" value="7"/>
</dbReference>
<evidence type="ECO:0000259" key="4">
    <source>
        <dbReference type="Pfam" id="PF00931"/>
    </source>
</evidence>
<dbReference type="PROSITE" id="PS50082">
    <property type="entry name" value="WD_REPEATS_2"/>
    <property type="match status" value="13"/>
</dbReference>
<feature type="repeat" description="WD" evidence="3">
    <location>
        <begin position="893"/>
        <end position="934"/>
    </location>
</feature>
<dbReference type="SUPFAM" id="SSF52540">
    <property type="entry name" value="P-loop containing nucleoside triphosphate hydrolases"/>
    <property type="match status" value="1"/>
</dbReference>
<feature type="repeat" description="WD" evidence="3">
    <location>
        <begin position="633"/>
        <end position="674"/>
    </location>
</feature>
<dbReference type="PANTHER" id="PTHR19848">
    <property type="entry name" value="WD40 REPEAT PROTEIN"/>
    <property type="match status" value="1"/>
</dbReference>
<name>A0A9Q6EI38_NOSLI</name>
<feature type="repeat" description="WD" evidence="3">
    <location>
        <begin position="717"/>
        <end position="758"/>
    </location>
</feature>
<dbReference type="Gene3D" id="3.40.50.300">
    <property type="entry name" value="P-loop containing nucleotide triphosphate hydrolases"/>
    <property type="match status" value="1"/>
</dbReference>
<dbReference type="InterPro" id="IPR015943">
    <property type="entry name" value="WD40/YVTN_repeat-like_dom_sf"/>
</dbReference>
<reference evidence="5 6" key="1">
    <citation type="submission" date="2015-02" db="EMBL/GenBank/DDBJ databases">
        <title>Nostoc linckia genome annotation.</title>
        <authorList>
            <person name="Zhou Z."/>
        </authorList>
    </citation>
    <scope>NUCLEOTIDE SEQUENCE [LARGE SCALE GENOMIC DNA]</scope>
    <source>
        <strain evidence="6">z8</strain>
    </source>
</reference>
<gene>
    <name evidence="5" type="ORF">VF08_32980</name>
</gene>
<feature type="repeat" description="WD" evidence="3">
    <location>
        <begin position="1061"/>
        <end position="1102"/>
    </location>
</feature>
<keyword evidence="1 3" id="KW-0853">WD repeat</keyword>
<dbReference type="InterPro" id="IPR002182">
    <property type="entry name" value="NB-ARC"/>
</dbReference>
<feature type="repeat" description="WD" evidence="3">
    <location>
        <begin position="935"/>
        <end position="976"/>
    </location>
</feature>
<dbReference type="InterPro" id="IPR011047">
    <property type="entry name" value="Quinoprotein_ADH-like_sf"/>
</dbReference>
<feature type="repeat" description="WD" evidence="3">
    <location>
        <begin position="843"/>
        <end position="892"/>
    </location>
</feature>
<accession>A0A9Q6EI38</accession>
<feature type="repeat" description="WD" evidence="3">
    <location>
        <begin position="1103"/>
        <end position="1144"/>
    </location>
</feature>
<dbReference type="AlphaFoldDB" id="A0A9Q6EI38"/>
<dbReference type="SMART" id="SM00320">
    <property type="entry name" value="WD40"/>
    <property type="match status" value="14"/>
</dbReference>
<dbReference type="PANTHER" id="PTHR19848:SF8">
    <property type="entry name" value="F-BOX AND WD REPEAT DOMAIN CONTAINING 7"/>
    <property type="match status" value="1"/>
</dbReference>
<dbReference type="CDD" id="cd00200">
    <property type="entry name" value="WD40"/>
    <property type="match status" value="2"/>
</dbReference>
<evidence type="ECO:0000313" key="5">
    <source>
        <dbReference type="EMBL" id="PHJ94843.1"/>
    </source>
</evidence>
<dbReference type="GeneID" id="57095460"/>
<feature type="repeat" description="WD" evidence="3">
    <location>
        <begin position="591"/>
        <end position="632"/>
    </location>
</feature>
<dbReference type="PRINTS" id="PR00320">
    <property type="entry name" value="GPROTEINBRPT"/>
</dbReference>
<dbReference type="SUPFAM" id="SSF50978">
    <property type="entry name" value="WD40 repeat-like"/>
    <property type="match status" value="2"/>
</dbReference>
<dbReference type="SUPFAM" id="SSF50998">
    <property type="entry name" value="Quinoprotein alcohol dehydrogenase-like"/>
    <property type="match status" value="1"/>
</dbReference>
<feature type="repeat" description="WD" evidence="3">
    <location>
        <begin position="759"/>
        <end position="800"/>
    </location>
</feature>
<evidence type="ECO:0000256" key="1">
    <source>
        <dbReference type="ARBA" id="ARBA00022574"/>
    </source>
</evidence>
<evidence type="ECO:0000256" key="3">
    <source>
        <dbReference type="PROSITE-ProRule" id="PRU00221"/>
    </source>
</evidence>
<comment type="caution">
    <text evidence="5">The sequence shown here is derived from an EMBL/GenBank/DDBJ whole genome shotgun (WGS) entry which is preliminary data.</text>
</comment>
<dbReference type="InterPro" id="IPR036322">
    <property type="entry name" value="WD40_repeat_dom_sf"/>
</dbReference>
<dbReference type="Proteomes" id="UP000222310">
    <property type="component" value="Unassembled WGS sequence"/>
</dbReference>
<feature type="repeat" description="WD" evidence="3">
    <location>
        <begin position="977"/>
        <end position="1018"/>
    </location>
</feature>
<dbReference type="SUPFAM" id="SSF141571">
    <property type="entry name" value="Pentapeptide repeat-like"/>
    <property type="match status" value="1"/>
</dbReference>
<dbReference type="PRINTS" id="PR00364">
    <property type="entry name" value="DISEASERSIST"/>
</dbReference>
<dbReference type="Gene3D" id="2.160.20.80">
    <property type="entry name" value="E3 ubiquitin-protein ligase SopA"/>
    <property type="match status" value="1"/>
</dbReference>
<dbReference type="InterPro" id="IPR001646">
    <property type="entry name" value="5peptide_repeat"/>
</dbReference>
<dbReference type="InterPro" id="IPR001680">
    <property type="entry name" value="WD40_rpt"/>
</dbReference>
<dbReference type="Pfam" id="PF00400">
    <property type="entry name" value="WD40"/>
    <property type="match status" value="14"/>
</dbReference>
<feature type="repeat" description="WD" evidence="3">
    <location>
        <begin position="1019"/>
        <end position="1060"/>
    </location>
</feature>
<evidence type="ECO:0000256" key="2">
    <source>
        <dbReference type="ARBA" id="ARBA00022737"/>
    </source>
</evidence>
<dbReference type="InterPro" id="IPR020472">
    <property type="entry name" value="WD40_PAC1"/>
</dbReference>
<dbReference type="InterPro" id="IPR019775">
    <property type="entry name" value="WD40_repeat_CS"/>
</dbReference>